<dbReference type="Gene3D" id="3.40.50.10860">
    <property type="entry name" value="Leucine Dehydrogenase, chain A, domain 1"/>
    <property type="match status" value="1"/>
</dbReference>
<dbReference type="SUPFAM" id="SSF53223">
    <property type="entry name" value="Aminoacid dehydrogenase-like, N-terminal domain"/>
    <property type="match status" value="1"/>
</dbReference>
<organism evidence="2 3">
    <name type="scientific">Glutinoglossum americanum</name>
    <dbReference type="NCBI Taxonomy" id="1670608"/>
    <lineage>
        <taxon>Eukaryota</taxon>
        <taxon>Fungi</taxon>
        <taxon>Dikarya</taxon>
        <taxon>Ascomycota</taxon>
        <taxon>Pezizomycotina</taxon>
        <taxon>Geoglossomycetes</taxon>
        <taxon>Geoglossales</taxon>
        <taxon>Geoglossaceae</taxon>
        <taxon>Glutinoglossum</taxon>
    </lineage>
</organism>
<dbReference type="Pfam" id="PF08501">
    <property type="entry name" value="Shikimate_dh_N"/>
    <property type="match status" value="1"/>
</dbReference>
<sequence length="320" mass="35497">MQLSKPVPSYGTTTVAQNPSQTPRNAYLFGQPIAHSLAPIFHNTIFGALNLAWRFHLFESLSFVDFLSVMHREDFIGAAITIPHKATFLKEVDELTPHAKVIGAINTVFVRCDSEGRRRYVGTNTDCFGVRDAFIKNHPQIAEKARGKPGLVLGSGGAARSAVYALAECMGCSIVYLVNRDKGETETMILQFRDVGLKAEVRHVTSVAQAAILEAPVVVVGAVPDTPPMTPEEREVREVVEAFLRNEEKGVLVDMCYSPEPWTELAKSAREAGWEVVVGTEVMIFQGIVQDMLWTERPVEEMPVQEVTKFIRDQVVRGRK</sequence>
<accession>A0A9P8L518</accession>
<dbReference type="InterPro" id="IPR046346">
    <property type="entry name" value="Aminoacid_DH-like_N_sf"/>
</dbReference>
<dbReference type="EMBL" id="JAGHQL010000052">
    <property type="protein sequence ID" value="KAH0542507.1"/>
    <property type="molecule type" value="Genomic_DNA"/>
</dbReference>
<keyword evidence="3" id="KW-1185">Reference proteome</keyword>
<evidence type="ECO:0000313" key="3">
    <source>
        <dbReference type="Proteomes" id="UP000698800"/>
    </source>
</evidence>
<dbReference type="Gene3D" id="3.40.50.720">
    <property type="entry name" value="NAD(P)-binding Rossmann-like Domain"/>
    <property type="match status" value="1"/>
</dbReference>
<dbReference type="InterPro" id="IPR036291">
    <property type="entry name" value="NAD(P)-bd_dom_sf"/>
</dbReference>
<dbReference type="InterPro" id="IPR022893">
    <property type="entry name" value="Shikimate_DH_fam"/>
</dbReference>
<dbReference type="AlphaFoldDB" id="A0A9P8L518"/>
<name>A0A9P8L518_9PEZI</name>
<reference evidence="2" key="1">
    <citation type="submission" date="2021-03" db="EMBL/GenBank/DDBJ databases">
        <title>Comparative genomics and phylogenomic investigation of the class Geoglossomycetes provide insights into ecological specialization and systematics.</title>
        <authorList>
            <person name="Melie T."/>
            <person name="Pirro S."/>
            <person name="Miller A.N."/>
            <person name="Quandt A."/>
        </authorList>
    </citation>
    <scope>NUCLEOTIDE SEQUENCE</scope>
    <source>
        <strain evidence="2">GBOQ0MN5Z8</strain>
    </source>
</reference>
<proteinExistence type="predicted"/>
<dbReference type="OrthoDB" id="204377at2759"/>
<evidence type="ECO:0000259" key="1">
    <source>
        <dbReference type="Pfam" id="PF08501"/>
    </source>
</evidence>
<dbReference type="PANTHER" id="PTHR21089">
    <property type="entry name" value="SHIKIMATE DEHYDROGENASE"/>
    <property type="match status" value="1"/>
</dbReference>
<protein>
    <recommendedName>
        <fullName evidence="1">Shikimate dehydrogenase substrate binding N-terminal domain-containing protein</fullName>
    </recommendedName>
</protein>
<feature type="domain" description="Shikimate dehydrogenase substrate binding N-terminal" evidence="1">
    <location>
        <begin position="28"/>
        <end position="108"/>
    </location>
</feature>
<dbReference type="GO" id="GO:0004764">
    <property type="term" value="F:shikimate 3-dehydrogenase (NADP+) activity"/>
    <property type="evidence" value="ECO:0007669"/>
    <property type="project" value="InterPro"/>
</dbReference>
<gene>
    <name evidence="2" type="ORF">FGG08_003103</name>
</gene>
<dbReference type="InterPro" id="IPR013708">
    <property type="entry name" value="Shikimate_DH-bd_N"/>
</dbReference>
<dbReference type="GO" id="GO:0019632">
    <property type="term" value="P:shikimate metabolic process"/>
    <property type="evidence" value="ECO:0007669"/>
    <property type="project" value="TreeGrafter"/>
</dbReference>
<dbReference type="SUPFAM" id="SSF51735">
    <property type="entry name" value="NAD(P)-binding Rossmann-fold domains"/>
    <property type="match status" value="1"/>
</dbReference>
<dbReference type="Proteomes" id="UP000698800">
    <property type="component" value="Unassembled WGS sequence"/>
</dbReference>
<dbReference type="PANTHER" id="PTHR21089:SF1">
    <property type="entry name" value="BIFUNCTIONAL 3-DEHYDROQUINATE DEHYDRATASE_SHIKIMATE DEHYDROGENASE, CHLOROPLASTIC"/>
    <property type="match status" value="1"/>
</dbReference>
<evidence type="ECO:0000313" key="2">
    <source>
        <dbReference type="EMBL" id="KAH0542507.1"/>
    </source>
</evidence>
<dbReference type="GO" id="GO:0009423">
    <property type="term" value="P:chorismate biosynthetic process"/>
    <property type="evidence" value="ECO:0007669"/>
    <property type="project" value="TreeGrafter"/>
</dbReference>
<comment type="caution">
    <text evidence="2">The sequence shown here is derived from an EMBL/GenBank/DDBJ whole genome shotgun (WGS) entry which is preliminary data.</text>
</comment>